<comment type="caution">
    <text evidence="2">The sequence shown here is derived from an EMBL/GenBank/DDBJ whole genome shotgun (WGS) entry which is preliminary data.</text>
</comment>
<evidence type="ECO:0000259" key="1">
    <source>
        <dbReference type="SMART" id="SM00860"/>
    </source>
</evidence>
<dbReference type="SMART" id="SM00860">
    <property type="entry name" value="SMI1_KNR4"/>
    <property type="match status" value="1"/>
</dbReference>
<dbReference type="InterPro" id="IPR037883">
    <property type="entry name" value="Knr4/Smi1-like_sf"/>
</dbReference>
<dbReference type="AlphaFoldDB" id="A0A327WDG5"/>
<dbReference type="InterPro" id="IPR018958">
    <property type="entry name" value="Knr4/Smi1-like_dom"/>
</dbReference>
<feature type="domain" description="Knr4/Smi1-like" evidence="1">
    <location>
        <begin position="25"/>
        <end position="143"/>
    </location>
</feature>
<dbReference type="Pfam" id="PF09346">
    <property type="entry name" value="SMI1_KNR4"/>
    <property type="match status" value="1"/>
</dbReference>
<dbReference type="Gene3D" id="3.40.1580.10">
    <property type="entry name" value="SMI1/KNR4-like"/>
    <property type="match status" value="1"/>
</dbReference>
<protein>
    <submittedName>
        <fullName evidence="2">SUKH superfamily protein</fullName>
    </submittedName>
</protein>
<evidence type="ECO:0000313" key="2">
    <source>
        <dbReference type="EMBL" id="RAJ87611.1"/>
    </source>
</evidence>
<proteinExistence type="predicted"/>
<accession>A0A327WDG5</accession>
<reference evidence="2 3" key="1">
    <citation type="submission" date="2018-06" db="EMBL/GenBank/DDBJ databases">
        <title>Genomic Encyclopedia of Archaeal and Bacterial Type Strains, Phase II (KMG-II): from individual species to whole genera.</title>
        <authorList>
            <person name="Goeker M."/>
        </authorList>
    </citation>
    <scope>NUCLEOTIDE SEQUENCE [LARGE SCALE GENOMIC DNA]</scope>
    <source>
        <strain evidence="2 3">DSM 29821</strain>
    </source>
</reference>
<dbReference type="Proteomes" id="UP000249819">
    <property type="component" value="Unassembled WGS sequence"/>
</dbReference>
<keyword evidence="3" id="KW-1185">Reference proteome</keyword>
<name>A0A327WDG5_9BACT</name>
<gene>
    <name evidence="2" type="ORF">CLV59_101372</name>
</gene>
<dbReference type="OrthoDB" id="1189226at2"/>
<dbReference type="EMBL" id="QLMA01000001">
    <property type="protein sequence ID" value="RAJ87611.1"/>
    <property type="molecule type" value="Genomic_DNA"/>
</dbReference>
<evidence type="ECO:0000313" key="3">
    <source>
        <dbReference type="Proteomes" id="UP000249819"/>
    </source>
</evidence>
<dbReference type="SUPFAM" id="SSF160631">
    <property type="entry name" value="SMI1/KNR4-like"/>
    <property type="match status" value="1"/>
</dbReference>
<sequence length="150" mass="17382">MKPDFNNTPFRSLQMYQRRMSETEGLSESEIIALEQEYDVKFPLVYRQFLALLGKKDGGLFHGYCMTYPAVRRNGEGALQLLKLPDGSLHPVSQELKPGYFFFAQWQGYNYWFFDCDAPEDDPLIYVLTDDNRIDPLDQTLSESITNFVG</sequence>
<organism evidence="2 3">
    <name type="scientific">Chitinophaga dinghuensis</name>
    <dbReference type="NCBI Taxonomy" id="1539050"/>
    <lineage>
        <taxon>Bacteria</taxon>
        <taxon>Pseudomonadati</taxon>
        <taxon>Bacteroidota</taxon>
        <taxon>Chitinophagia</taxon>
        <taxon>Chitinophagales</taxon>
        <taxon>Chitinophagaceae</taxon>
        <taxon>Chitinophaga</taxon>
    </lineage>
</organism>